<name>T1JT85_TETUR</name>
<evidence type="ECO:0000313" key="4">
    <source>
        <dbReference type="EnsemblMetazoa" id="tetur01g13220.1"/>
    </source>
</evidence>
<dbReference type="AlphaFoldDB" id="T1JT85"/>
<organism evidence="4 5">
    <name type="scientific">Tetranychus urticae</name>
    <name type="common">Two-spotted spider mite</name>
    <dbReference type="NCBI Taxonomy" id="32264"/>
    <lineage>
        <taxon>Eukaryota</taxon>
        <taxon>Metazoa</taxon>
        <taxon>Ecdysozoa</taxon>
        <taxon>Arthropoda</taxon>
        <taxon>Chelicerata</taxon>
        <taxon>Arachnida</taxon>
        <taxon>Acari</taxon>
        <taxon>Acariformes</taxon>
        <taxon>Trombidiformes</taxon>
        <taxon>Prostigmata</taxon>
        <taxon>Eleutherengona</taxon>
        <taxon>Raphignathae</taxon>
        <taxon>Tetranychoidea</taxon>
        <taxon>Tetranychidae</taxon>
        <taxon>Tetranychus</taxon>
    </lineage>
</organism>
<evidence type="ECO:0000256" key="1">
    <source>
        <dbReference type="ARBA" id="ARBA00007949"/>
    </source>
</evidence>
<feature type="compositionally biased region" description="Basic and acidic residues" evidence="2">
    <location>
        <begin position="644"/>
        <end position="667"/>
    </location>
</feature>
<dbReference type="InterPro" id="IPR029058">
    <property type="entry name" value="AB_hydrolase_fold"/>
</dbReference>
<dbReference type="PANTHER" id="PTHR12482:SF5">
    <property type="entry name" value="DUF676 DOMAIN-CONTAINING PROTEIN"/>
    <property type="match status" value="1"/>
</dbReference>
<dbReference type="InterPro" id="IPR022122">
    <property type="entry name" value="DUF3657"/>
</dbReference>
<reference evidence="4" key="2">
    <citation type="submission" date="2015-06" db="UniProtKB">
        <authorList>
            <consortium name="EnsemblMetazoa"/>
        </authorList>
    </citation>
    <scope>IDENTIFICATION</scope>
</reference>
<feature type="region of interest" description="Disordered" evidence="2">
    <location>
        <begin position="699"/>
        <end position="760"/>
    </location>
</feature>
<dbReference type="InterPro" id="IPR044294">
    <property type="entry name" value="Lipase-like"/>
</dbReference>
<evidence type="ECO:0000313" key="5">
    <source>
        <dbReference type="Proteomes" id="UP000015104"/>
    </source>
</evidence>
<dbReference type="EnsemblMetazoa" id="tetur01g13220.1">
    <property type="protein sequence ID" value="tetur01g13220.1"/>
    <property type="gene ID" value="tetur01g13220"/>
</dbReference>
<feature type="domain" description="DUF676" evidence="3">
    <location>
        <begin position="862"/>
        <end position="1052"/>
    </location>
</feature>
<comment type="similarity">
    <text evidence="1">Belongs to the FAM135 family.</text>
</comment>
<proteinExistence type="inferred from homology"/>
<feature type="compositionally biased region" description="Polar residues" evidence="2">
    <location>
        <begin position="724"/>
        <end position="736"/>
    </location>
</feature>
<dbReference type="Pfam" id="PF12394">
    <property type="entry name" value="DUF3657"/>
    <property type="match status" value="1"/>
</dbReference>
<evidence type="ECO:0000259" key="3">
    <source>
        <dbReference type="Pfam" id="PF05057"/>
    </source>
</evidence>
<dbReference type="Gene3D" id="3.40.50.1820">
    <property type="entry name" value="alpha/beta hydrolase"/>
    <property type="match status" value="1"/>
</dbReference>
<accession>T1JT85</accession>
<dbReference type="SUPFAM" id="SSF53474">
    <property type="entry name" value="alpha/beta-Hydrolases"/>
    <property type="match status" value="1"/>
</dbReference>
<dbReference type="PANTHER" id="PTHR12482">
    <property type="entry name" value="LIPASE ROG1-RELATED-RELATED"/>
    <property type="match status" value="1"/>
</dbReference>
<dbReference type="InterPro" id="IPR007751">
    <property type="entry name" value="DUF676_lipase-like"/>
</dbReference>
<dbReference type="Pfam" id="PF05057">
    <property type="entry name" value="DUF676"/>
    <property type="match status" value="1"/>
</dbReference>
<dbReference type="eggNOG" id="KOG2205">
    <property type="taxonomic scope" value="Eukaryota"/>
</dbReference>
<dbReference type="EMBL" id="CAEY01000474">
    <property type="status" value="NOT_ANNOTATED_CDS"/>
    <property type="molecule type" value="Genomic_DNA"/>
</dbReference>
<dbReference type="HOGENOM" id="CLU_003176_2_0_1"/>
<protein>
    <recommendedName>
        <fullName evidence="3">DUF676 domain-containing protein</fullName>
    </recommendedName>
</protein>
<feature type="compositionally biased region" description="Low complexity" evidence="2">
    <location>
        <begin position="737"/>
        <end position="747"/>
    </location>
</feature>
<reference evidence="5" key="1">
    <citation type="submission" date="2011-08" db="EMBL/GenBank/DDBJ databases">
        <authorList>
            <person name="Rombauts S."/>
        </authorList>
    </citation>
    <scope>NUCLEOTIDE SEQUENCE</scope>
    <source>
        <strain evidence="5">London</strain>
    </source>
</reference>
<evidence type="ECO:0000256" key="2">
    <source>
        <dbReference type="SAM" id="MobiDB-lite"/>
    </source>
</evidence>
<dbReference type="Proteomes" id="UP000015104">
    <property type="component" value="Unassembled WGS sequence"/>
</dbReference>
<feature type="region of interest" description="Disordered" evidence="2">
    <location>
        <begin position="635"/>
        <end position="683"/>
    </location>
</feature>
<sequence length="1132" mass="127955">MGSIQAILDFSVELNKFVNINLFQRGLYQIRITPKVGSKIPHKIEINFSDIRSNQTSTSIIKTQPENAVFPPCIINGSAVSKTFPIMFKNEEMILEDTINFKIHLLVDVSTAIEVINKTTFLLDVELWFSEQDYTPSHSASSVECVASRQLILHFDIFRGLHYHLPVIFDYFHLSAITITIHGSLITLCLPYMMKSGKYKNSSKESGEYETQSYDILLFGCPLDAFPDLDKVGPEMKALRMRRAQLIHWQMCSIMLTAIIKLRKKLREYINMLPPWVQARYVGLDLSLSTKNLSGLAKKCYQSSIENFPNTSSTPLISYQNSSSPRNGTIPPNEYDYVTLVENDMAHICSFAIFLWQSFLKVVTNNDKIIQYLAKVHHLHRIKRFSEAFFTIEKPRKSIYSICDQNTALFNEISEQLRKSSYLSLLPQCNVECLAMDGDANTLPIIYEEQFDSEPLSHSQSNSSLSNLSIDDKSESEQLLLEATASCSSNGLGGGRKNLREKFLNNLNRLNFGYKQGKEEYSPISSRGGGNLNYNGKRSDKVCYSPYLSNSTSASEIHSNVTLLGFRKFDHEIIDPPEPCHSSSSSSSDHNSISSAFKSIKASESLPDLNSRIKASKKSSKQFQLAFSSLKISESSNMLSDPVKPPEHFRDKSSKKKSDAHRSENEFHGTVYFPKPPLEFTDQPVISDEEDSLDCDVQTENAKDDDEELLTPRAENPPFFITDEPQSTQKPLTNQMSNHNNNNNSSNDVRLRQKTKSKVEPRQATAVDNCGILDIFKNNECFICGDSKCSCSNGDEEEAMPSLKRLSAITSDLITFVKSKEDFRNLADLKSLGWNIYSDFTSLASRIPYFQCDPDLRIFDTDGLHLVVCVHGLGGNSADLRLVKTYLEIGLPTTNFEFLMSQKNQGETFESFDVMTSRLVQEINYHIEVYALNPTKISFIGHSLGNIIIRACISHPEMRCWRSKFHTFLSLSGPHLGTVYNNNGLVNMGLWFMQKLKKSESLLQLSMKDSTDPRKTFLYKLSQEPGLEFFRYILLCGSSQDHYVPIHSSHIELCTPSINDTSMIGISYREMVTNLLHPIVKNGHSKLIRYDVHHALSSNANSIIGRAAHIAVLDSELFIEKFMVVVGLKYFV</sequence>
<keyword evidence="5" id="KW-1185">Reference proteome</keyword>